<gene>
    <name evidence="1" type="ORF">Spb1_26130</name>
</gene>
<dbReference type="OrthoDB" id="211421at2"/>
<keyword evidence="2" id="KW-1185">Reference proteome</keyword>
<protein>
    <submittedName>
        <fullName evidence="1">Uncharacterized protein</fullName>
    </submittedName>
</protein>
<dbReference type="AlphaFoldDB" id="A0A518GQ78"/>
<dbReference type="KEGG" id="peh:Spb1_26130"/>
<dbReference type="RefSeq" id="WP_145300411.1">
    <property type="nucleotide sequence ID" value="NZ_CP036299.1"/>
</dbReference>
<reference evidence="1 2" key="1">
    <citation type="submission" date="2019-02" db="EMBL/GenBank/DDBJ databases">
        <title>Deep-cultivation of Planctomycetes and their phenomic and genomic characterization uncovers novel biology.</title>
        <authorList>
            <person name="Wiegand S."/>
            <person name="Jogler M."/>
            <person name="Boedeker C."/>
            <person name="Pinto D."/>
            <person name="Vollmers J."/>
            <person name="Rivas-Marin E."/>
            <person name="Kohn T."/>
            <person name="Peeters S.H."/>
            <person name="Heuer A."/>
            <person name="Rast P."/>
            <person name="Oberbeckmann S."/>
            <person name="Bunk B."/>
            <person name="Jeske O."/>
            <person name="Meyerdierks A."/>
            <person name="Storesund J.E."/>
            <person name="Kallscheuer N."/>
            <person name="Luecker S."/>
            <person name="Lage O.M."/>
            <person name="Pohl T."/>
            <person name="Merkel B.J."/>
            <person name="Hornburger P."/>
            <person name="Mueller R.-W."/>
            <person name="Bruemmer F."/>
            <person name="Labrenz M."/>
            <person name="Spormann A.M."/>
            <person name="Op den Camp H."/>
            <person name="Overmann J."/>
            <person name="Amann R."/>
            <person name="Jetten M.S.M."/>
            <person name="Mascher T."/>
            <person name="Medema M.H."/>
            <person name="Devos D.P."/>
            <person name="Kaster A.-K."/>
            <person name="Ovreas L."/>
            <person name="Rohde M."/>
            <person name="Galperin M.Y."/>
            <person name="Jogler C."/>
        </authorList>
    </citation>
    <scope>NUCLEOTIDE SEQUENCE [LARGE SCALE GENOMIC DNA]</scope>
    <source>
        <strain evidence="1 2">Spb1</strain>
    </source>
</reference>
<evidence type="ECO:0000313" key="2">
    <source>
        <dbReference type="Proteomes" id="UP000315349"/>
    </source>
</evidence>
<name>A0A518GQ78_9PLAN</name>
<sequence length="228" mass="25989">MLKFGEKLLPSSCLSYLAFRLAWRQTVEALIYQQQPLEDRYQTLSGEDFLAFEKKKPTTSGFLCEVPFLSEVAPQVQLDLLSNFWSRHISLASYRASLLDEAILYAACESAASLLEHDPHAVPLHLKGGPLDVTFPVDESLSAEIRKLYLDLPSEGDYLLIGQFLDVPPEECRKLKKKFGLRSIETEELFDILGRWTIQPAMNDRLAGLLSPQEISRLRKILDRHIRI</sequence>
<dbReference type="Proteomes" id="UP000315349">
    <property type="component" value="Chromosome"/>
</dbReference>
<proteinExistence type="predicted"/>
<organism evidence="1 2">
    <name type="scientific">Planctopirus ephydatiae</name>
    <dbReference type="NCBI Taxonomy" id="2528019"/>
    <lineage>
        <taxon>Bacteria</taxon>
        <taxon>Pseudomonadati</taxon>
        <taxon>Planctomycetota</taxon>
        <taxon>Planctomycetia</taxon>
        <taxon>Planctomycetales</taxon>
        <taxon>Planctomycetaceae</taxon>
        <taxon>Planctopirus</taxon>
    </lineage>
</organism>
<accession>A0A518GQ78</accession>
<dbReference type="EMBL" id="CP036299">
    <property type="protein sequence ID" value="QDV30679.1"/>
    <property type="molecule type" value="Genomic_DNA"/>
</dbReference>
<evidence type="ECO:0000313" key="1">
    <source>
        <dbReference type="EMBL" id="QDV30679.1"/>
    </source>
</evidence>